<dbReference type="Gene3D" id="3.40.50.150">
    <property type="entry name" value="Vaccinia Virus protein VP39"/>
    <property type="match status" value="1"/>
</dbReference>
<sequence>MRARFIIASMAALVLFGACSVAQDKTAPDTAALIAAALIMPDRPQSQVQRDATRNPAELLKFSGIGPGDQVADFGAGGGYFSRLLSALVGPNGKVIVQNPPSWIEQYKSISPALKTLGTDRANISVLTAKLDDPGLPVGALDAVTMMLIYHDAVLLPTDRAKMNAAIFAALKPGGRFLVT</sequence>
<dbReference type="SUPFAM" id="SSF53335">
    <property type="entry name" value="S-adenosyl-L-methionine-dependent methyltransferases"/>
    <property type="match status" value="1"/>
</dbReference>
<dbReference type="InterPro" id="IPR029063">
    <property type="entry name" value="SAM-dependent_MTases_sf"/>
</dbReference>
<dbReference type="PROSITE" id="PS51257">
    <property type="entry name" value="PROKAR_LIPOPROTEIN"/>
    <property type="match status" value="1"/>
</dbReference>
<evidence type="ECO:0008006" key="2">
    <source>
        <dbReference type="Google" id="ProtNLM"/>
    </source>
</evidence>
<evidence type="ECO:0000313" key="1">
    <source>
        <dbReference type="EMBL" id="VAW02775.1"/>
    </source>
</evidence>
<dbReference type="AlphaFoldDB" id="A0A3B0S8Z2"/>
<gene>
    <name evidence="1" type="ORF">MNBD_ALPHA06-512</name>
</gene>
<proteinExistence type="predicted"/>
<feature type="non-terminal residue" evidence="1">
    <location>
        <position position="180"/>
    </location>
</feature>
<accession>A0A3B0S8Z2</accession>
<name>A0A3B0S8Z2_9ZZZZ</name>
<reference evidence="1" key="1">
    <citation type="submission" date="2018-06" db="EMBL/GenBank/DDBJ databases">
        <authorList>
            <person name="Zhirakovskaya E."/>
        </authorList>
    </citation>
    <scope>NUCLEOTIDE SEQUENCE</scope>
</reference>
<organism evidence="1">
    <name type="scientific">hydrothermal vent metagenome</name>
    <dbReference type="NCBI Taxonomy" id="652676"/>
    <lineage>
        <taxon>unclassified sequences</taxon>
        <taxon>metagenomes</taxon>
        <taxon>ecological metagenomes</taxon>
    </lineage>
</organism>
<protein>
    <recommendedName>
        <fullName evidence="2">Methyltransferase type 11 domain-containing protein</fullName>
    </recommendedName>
</protein>
<dbReference type="EMBL" id="UOEE01000345">
    <property type="protein sequence ID" value="VAW02775.1"/>
    <property type="molecule type" value="Genomic_DNA"/>
</dbReference>